<gene>
    <name evidence="1" type="ORF">STARVERO_02556</name>
</gene>
<evidence type="ECO:0000313" key="2">
    <source>
        <dbReference type="Proteomes" id="UP000433050"/>
    </source>
</evidence>
<name>A0A5S9P9M3_9HYPH</name>
<dbReference type="AlphaFoldDB" id="A0A5S9P9M3"/>
<reference evidence="1 2" key="1">
    <citation type="submission" date="2019-12" db="EMBL/GenBank/DDBJ databases">
        <authorList>
            <person name="Reyes-Prieto M."/>
        </authorList>
    </citation>
    <scope>NUCLEOTIDE SEQUENCE [LARGE SCALE GENOMIC DNA]</scope>
    <source>
        <strain evidence="1">HF14-78462</strain>
    </source>
</reference>
<dbReference type="Proteomes" id="UP000433050">
    <property type="component" value="Unassembled WGS sequence"/>
</dbReference>
<proteinExistence type="predicted"/>
<keyword evidence="2" id="KW-1185">Reference proteome</keyword>
<sequence>MSRETPVILAGADDLPVSGFSDRRAHSRPRAVLAPLL</sequence>
<accession>A0A5S9P9M3</accession>
<organism evidence="1 2">
    <name type="scientific">Starkeya nomas</name>
    <dbReference type="NCBI Taxonomy" id="2666134"/>
    <lineage>
        <taxon>Bacteria</taxon>
        <taxon>Pseudomonadati</taxon>
        <taxon>Pseudomonadota</taxon>
        <taxon>Alphaproteobacteria</taxon>
        <taxon>Hyphomicrobiales</taxon>
        <taxon>Xanthobacteraceae</taxon>
        <taxon>Starkeya</taxon>
    </lineage>
</organism>
<protein>
    <submittedName>
        <fullName evidence="1">Uncharacterized protein</fullName>
    </submittedName>
</protein>
<evidence type="ECO:0000313" key="1">
    <source>
        <dbReference type="EMBL" id="CAA0100035.1"/>
    </source>
</evidence>
<dbReference type="EMBL" id="CACSAS010000001">
    <property type="protein sequence ID" value="CAA0100035.1"/>
    <property type="molecule type" value="Genomic_DNA"/>
</dbReference>